<feature type="transmembrane region" description="Helical" evidence="3">
    <location>
        <begin position="31"/>
        <end position="53"/>
    </location>
</feature>
<comment type="similarity">
    <text evidence="2">Belongs to the CDP-alcohol phosphatidyltransferase class-I family.</text>
</comment>
<evidence type="ECO:0000256" key="3">
    <source>
        <dbReference type="SAM" id="Phobius"/>
    </source>
</evidence>
<comment type="caution">
    <text evidence="4">The sequence shown here is derived from an EMBL/GenBank/DDBJ whole genome shotgun (WGS) entry which is preliminary data.</text>
</comment>
<feature type="transmembrane region" description="Helical" evidence="3">
    <location>
        <begin position="187"/>
        <end position="215"/>
    </location>
</feature>
<dbReference type="InterPro" id="IPR000462">
    <property type="entry name" value="CDP-OH_P_trans"/>
</dbReference>
<feature type="transmembrane region" description="Helical" evidence="3">
    <location>
        <begin position="91"/>
        <end position="109"/>
    </location>
</feature>
<keyword evidence="3" id="KW-0472">Membrane</keyword>
<dbReference type="GO" id="GO:0016780">
    <property type="term" value="F:phosphotransferase activity, for other substituted phosphate groups"/>
    <property type="evidence" value="ECO:0007669"/>
    <property type="project" value="InterPro"/>
</dbReference>
<feature type="transmembrane region" description="Helical" evidence="3">
    <location>
        <begin position="146"/>
        <end position="166"/>
    </location>
</feature>
<keyword evidence="1 2" id="KW-0808">Transferase</keyword>
<dbReference type="Gene3D" id="1.20.120.1760">
    <property type="match status" value="1"/>
</dbReference>
<dbReference type="InterPro" id="IPR043130">
    <property type="entry name" value="CDP-OH_PTrfase_TM_dom"/>
</dbReference>
<keyword evidence="3" id="KW-1133">Transmembrane helix</keyword>
<evidence type="ECO:0000313" key="4">
    <source>
        <dbReference type="EMBL" id="PVH26425.1"/>
    </source>
</evidence>
<dbReference type="GO" id="GO:0008654">
    <property type="term" value="P:phospholipid biosynthetic process"/>
    <property type="evidence" value="ECO:0007669"/>
    <property type="project" value="InterPro"/>
</dbReference>
<dbReference type="PROSITE" id="PS00379">
    <property type="entry name" value="CDP_ALCOHOL_P_TRANSF"/>
    <property type="match status" value="1"/>
</dbReference>
<keyword evidence="3" id="KW-0812">Transmembrane</keyword>
<dbReference type="InterPro" id="IPR048254">
    <property type="entry name" value="CDP_ALCOHOL_P_TRANSF_CS"/>
</dbReference>
<dbReference type="Proteomes" id="UP000245627">
    <property type="component" value="Unassembled WGS sequence"/>
</dbReference>
<dbReference type="RefSeq" id="WP_116774291.1">
    <property type="nucleotide sequence ID" value="NZ_QDKG01000001.1"/>
</dbReference>
<dbReference type="PROSITE" id="PS51257">
    <property type="entry name" value="PROKAR_LIPOPROTEIN"/>
    <property type="match status" value="1"/>
</dbReference>
<evidence type="ECO:0000256" key="1">
    <source>
        <dbReference type="ARBA" id="ARBA00022679"/>
    </source>
</evidence>
<reference evidence="4 5" key="1">
    <citation type="submission" date="2018-04" db="EMBL/GenBank/DDBJ databases">
        <title>Sphingobacterium cortibacter sp. nov.</title>
        <authorList>
            <person name="Li Y."/>
        </authorList>
    </citation>
    <scope>NUCLEOTIDE SEQUENCE [LARGE SCALE GENOMIC DNA]</scope>
    <source>
        <strain evidence="4 5">2c-3</strain>
    </source>
</reference>
<dbReference type="GO" id="GO:0016020">
    <property type="term" value="C:membrane"/>
    <property type="evidence" value="ECO:0007669"/>
    <property type="project" value="InterPro"/>
</dbReference>
<accession>A0A2T8HLW3</accession>
<dbReference type="OrthoDB" id="9777147at2"/>
<organism evidence="4 5">
    <name type="scientific">Sphingobacterium corticibacter</name>
    <dbReference type="NCBI Taxonomy" id="2171749"/>
    <lineage>
        <taxon>Bacteria</taxon>
        <taxon>Pseudomonadati</taxon>
        <taxon>Bacteroidota</taxon>
        <taxon>Sphingobacteriia</taxon>
        <taxon>Sphingobacteriales</taxon>
        <taxon>Sphingobacteriaceae</taxon>
        <taxon>Sphingobacterium</taxon>
    </lineage>
</organism>
<evidence type="ECO:0000256" key="2">
    <source>
        <dbReference type="RuleBase" id="RU003750"/>
    </source>
</evidence>
<feature type="transmembrane region" description="Helical" evidence="3">
    <location>
        <begin position="121"/>
        <end position="140"/>
    </location>
</feature>
<keyword evidence="5" id="KW-1185">Reference proteome</keyword>
<protein>
    <submittedName>
        <fullName evidence="4">CDP-diacylglycerol--serine O-phosphatidyltransferase</fullName>
    </submittedName>
</protein>
<dbReference type="AlphaFoldDB" id="A0A2T8HLW3"/>
<dbReference type="EMBL" id="QDKG01000001">
    <property type="protein sequence ID" value="PVH26425.1"/>
    <property type="molecule type" value="Genomic_DNA"/>
</dbReference>
<dbReference type="Pfam" id="PF01066">
    <property type="entry name" value="CDP-OH_P_transf"/>
    <property type="match status" value="1"/>
</dbReference>
<gene>
    <name evidence="4" type="ORF">DC487_02065</name>
</gene>
<evidence type="ECO:0000313" key="5">
    <source>
        <dbReference type="Proteomes" id="UP000245627"/>
    </source>
</evidence>
<name>A0A2T8HLW3_9SPHI</name>
<sequence>MKRHIPNTITLFNLLSGCVGISFAFQGRFDWVLYCLIACGIFDFLDGTAARLLHVRSDIGKELDSLADVISFGFLPGTILFMMLQETTSSTYLPYAGYVVTAFSALRLAKFNVDTRQSTDFIGVNTPMNSFVIISLPFIAQRFPAIFANSYFLIAIIVLSSYLLVSEIKLFSMKVSNLSWASNRYKYLFLLSSVLLIVLFQYLALPLILLAYILFSILHFSNEEQNATR</sequence>
<proteinExistence type="inferred from homology"/>
<feature type="transmembrane region" description="Helical" evidence="3">
    <location>
        <begin position="7"/>
        <end position="25"/>
    </location>
</feature>
<feature type="transmembrane region" description="Helical" evidence="3">
    <location>
        <begin position="65"/>
        <end position="85"/>
    </location>
</feature>